<dbReference type="EMBL" id="BGPR01012502">
    <property type="protein sequence ID" value="GBN56340.1"/>
    <property type="molecule type" value="Genomic_DNA"/>
</dbReference>
<evidence type="ECO:0000313" key="2">
    <source>
        <dbReference type="Proteomes" id="UP000499080"/>
    </source>
</evidence>
<reference evidence="1 2" key="1">
    <citation type="journal article" date="2019" name="Sci. Rep.">
        <title>Orb-weaving spider Araneus ventricosus genome elucidates the spidroin gene catalogue.</title>
        <authorList>
            <person name="Kono N."/>
            <person name="Nakamura H."/>
            <person name="Ohtoshi R."/>
            <person name="Moran D.A.P."/>
            <person name="Shinohara A."/>
            <person name="Yoshida Y."/>
            <person name="Fujiwara M."/>
            <person name="Mori M."/>
            <person name="Tomita M."/>
            <person name="Arakawa K."/>
        </authorList>
    </citation>
    <scope>NUCLEOTIDE SEQUENCE [LARGE SCALE GENOMIC DNA]</scope>
</reference>
<sequence length="122" mass="13656">MNSTLVSWRVLGVTGAIRRSSVSHYLYRISKSDDFIHHSIHSAPTTGFSSPKMMVGCLDGVSNLIQYQLPEFNTSGIILQIGWKHINSKENSRFRSVVLHCYHLCTTSSGWIAAPVTGRKNY</sequence>
<organism evidence="1 2">
    <name type="scientific">Araneus ventricosus</name>
    <name type="common">Orbweaver spider</name>
    <name type="synonym">Epeira ventricosa</name>
    <dbReference type="NCBI Taxonomy" id="182803"/>
    <lineage>
        <taxon>Eukaryota</taxon>
        <taxon>Metazoa</taxon>
        <taxon>Ecdysozoa</taxon>
        <taxon>Arthropoda</taxon>
        <taxon>Chelicerata</taxon>
        <taxon>Arachnida</taxon>
        <taxon>Araneae</taxon>
        <taxon>Araneomorphae</taxon>
        <taxon>Entelegynae</taxon>
        <taxon>Araneoidea</taxon>
        <taxon>Araneidae</taxon>
        <taxon>Araneus</taxon>
    </lineage>
</organism>
<protein>
    <submittedName>
        <fullName evidence="1">Uncharacterized protein</fullName>
    </submittedName>
</protein>
<accession>A0A4Y2Q0G9</accession>
<proteinExistence type="predicted"/>
<evidence type="ECO:0000313" key="1">
    <source>
        <dbReference type="EMBL" id="GBN56340.1"/>
    </source>
</evidence>
<dbReference type="AlphaFoldDB" id="A0A4Y2Q0G9"/>
<keyword evidence="2" id="KW-1185">Reference proteome</keyword>
<name>A0A4Y2Q0G9_ARAVE</name>
<gene>
    <name evidence="1" type="ORF">AVEN_178723_1</name>
</gene>
<comment type="caution">
    <text evidence="1">The sequence shown here is derived from an EMBL/GenBank/DDBJ whole genome shotgun (WGS) entry which is preliminary data.</text>
</comment>
<dbReference type="Proteomes" id="UP000499080">
    <property type="component" value="Unassembled WGS sequence"/>
</dbReference>